<dbReference type="RefSeq" id="WP_034375591.1">
    <property type="nucleotide sequence ID" value="NZ_AWOR01000089.1"/>
</dbReference>
<keyword evidence="2 5" id="KW-0812">Transmembrane</keyword>
<evidence type="ECO:0000313" key="8">
    <source>
        <dbReference type="EMBL" id="KOC22554.1"/>
    </source>
</evidence>
<comment type="subcellular location">
    <subcellularLocation>
        <location evidence="1">Endomembrane system</location>
        <topology evidence="1">Multi-pass membrane protein</topology>
    </subcellularLocation>
</comment>
<dbReference type="AlphaFoldDB" id="A0A096F5C1"/>
<feature type="domain" description="DUF202" evidence="6">
    <location>
        <begin position="16"/>
        <end position="78"/>
    </location>
</feature>
<sequence length="118" mass="13306">MHRPSWQHQGKEPDYRFSLANERTFLAWIRTAMALLAGSVLLDQVSARFPGHFYVSYLAVFASAAAAAMCVLAFLRWKDNEIAMRNDRPLPSPMFISWIAIGFMFAALAVAAVLTRRL</sequence>
<dbReference type="EMBL" id="JNVD01000016">
    <property type="protein sequence ID" value="KOC22554.1"/>
    <property type="molecule type" value="Genomic_DNA"/>
</dbReference>
<feature type="transmembrane region" description="Helical" evidence="5">
    <location>
        <begin position="95"/>
        <end position="114"/>
    </location>
</feature>
<proteinExistence type="predicted"/>
<evidence type="ECO:0000256" key="1">
    <source>
        <dbReference type="ARBA" id="ARBA00004127"/>
    </source>
</evidence>
<evidence type="ECO:0000256" key="2">
    <source>
        <dbReference type="ARBA" id="ARBA00022692"/>
    </source>
</evidence>
<dbReference type="Proteomes" id="UP000037442">
    <property type="component" value="Unassembled WGS sequence"/>
</dbReference>
<reference evidence="7 9" key="1">
    <citation type="submission" date="2013-09" db="EMBL/GenBank/DDBJ databases">
        <title>High correlation between genotypes and phenotypes of environmental bacteria Comamonas testosteroni strains.</title>
        <authorList>
            <person name="Liu L."/>
            <person name="Zhu W."/>
            <person name="Xia X."/>
            <person name="Xu B."/>
            <person name="Luo M."/>
            <person name="Wang G."/>
        </authorList>
    </citation>
    <scope>NUCLEOTIDE SEQUENCE [LARGE SCALE GENOMIC DNA]</scope>
    <source>
        <strain evidence="7 9">JL40</strain>
    </source>
</reference>
<evidence type="ECO:0000256" key="3">
    <source>
        <dbReference type="ARBA" id="ARBA00022989"/>
    </source>
</evidence>
<evidence type="ECO:0000259" key="6">
    <source>
        <dbReference type="Pfam" id="PF02656"/>
    </source>
</evidence>
<evidence type="ECO:0000256" key="4">
    <source>
        <dbReference type="ARBA" id="ARBA00023136"/>
    </source>
</evidence>
<evidence type="ECO:0000313" key="9">
    <source>
        <dbReference type="Proteomes" id="UP000029553"/>
    </source>
</evidence>
<dbReference type="PATRIC" id="fig|285.49.peg.1343"/>
<evidence type="ECO:0000313" key="7">
    <source>
        <dbReference type="EMBL" id="KGH25199.1"/>
    </source>
</evidence>
<gene>
    <name evidence="8" type="ORF">GL58_06485</name>
    <name evidence="7" type="ORF">P353_25690</name>
</gene>
<dbReference type="GO" id="GO:0012505">
    <property type="term" value="C:endomembrane system"/>
    <property type="evidence" value="ECO:0007669"/>
    <property type="project" value="UniProtKB-SubCell"/>
</dbReference>
<dbReference type="InterPro" id="IPR003807">
    <property type="entry name" value="DUF202"/>
</dbReference>
<accession>A0A096F5C1</accession>
<comment type="caution">
    <text evidence="7">The sequence shown here is derived from an EMBL/GenBank/DDBJ whole genome shotgun (WGS) entry which is preliminary data.</text>
</comment>
<protein>
    <submittedName>
        <fullName evidence="7">Membrane protein</fullName>
    </submittedName>
</protein>
<organism evidence="7 9">
    <name type="scientific">Comamonas testosteroni</name>
    <name type="common">Pseudomonas testosteroni</name>
    <dbReference type="NCBI Taxonomy" id="285"/>
    <lineage>
        <taxon>Bacteria</taxon>
        <taxon>Pseudomonadati</taxon>
        <taxon>Pseudomonadota</taxon>
        <taxon>Betaproteobacteria</taxon>
        <taxon>Burkholderiales</taxon>
        <taxon>Comamonadaceae</taxon>
        <taxon>Comamonas</taxon>
    </lineage>
</organism>
<evidence type="ECO:0000256" key="5">
    <source>
        <dbReference type="SAM" id="Phobius"/>
    </source>
</evidence>
<dbReference type="EMBL" id="AWOR01000089">
    <property type="protein sequence ID" value="KGH25199.1"/>
    <property type="molecule type" value="Genomic_DNA"/>
</dbReference>
<keyword evidence="4 5" id="KW-0472">Membrane</keyword>
<evidence type="ECO:0000313" key="10">
    <source>
        <dbReference type="Proteomes" id="UP000037442"/>
    </source>
</evidence>
<feature type="transmembrane region" description="Helical" evidence="5">
    <location>
        <begin position="25"/>
        <end position="42"/>
    </location>
</feature>
<keyword evidence="3 5" id="KW-1133">Transmembrane helix</keyword>
<reference evidence="10" key="2">
    <citation type="submission" date="2014-06" db="EMBL/GenBank/DDBJ databases">
        <title>Draft genome sequence of C. testosteroni WDL7.</title>
        <authorList>
            <person name="Wu Y."/>
            <person name="Seshan H."/>
            <person name="Arumugam K."/>
        </authorList>
    </citation>
    <scope>NUCLEOTIDE SEQUENCE [LARGE SCALE GENOMIC DNA]</scope>
    <source>
        <strain evidence="10">WDL7</strain>
    </source>
</reference>
<name>A0A096F5C1_COMTE</name>
<reference evidence="8" key="3">
    <citation type="submission" date="2014-06" db="EMBL/GenBank/DDBJ databases">
        <title>Three species of the Botryosphaeriales overlap on five unrelated trees in China, with a novel species.</title>
        <authorList>
            <person name="Tian C."/>
            <person name="Fan X."/>
        </authorList>
    </citation>
    <scope>NUCLEOTIDE SEQUENCE</scope>
    <source>
        <strain evidence="8">WDL7</strain>
    </source>
</reference>
<dbReference type="Proteomes" id="UP000029553">
    <property type="component" value="Unassembled WGS sequence"/>
</dbReference>
<feature type="transmembrane region" description="Helical" evidence="5">
    <location>
        <begin position="54"/>
        <end position="75"/>
    </location>
</feature>
<dbReference type="Pfam" id="PF02656">
    <property type="entry name" value="DUF202"/>
    <property type="match status" value="1"/>
</dbReference>